<sequence>ESDGNKVVKEIIFGPGQKKYRFCKHMASHRLPGLTDELMKKGKHCILIRNPLDVLTSYNKVIPPSLTDLGYCSMVSIYSDLCGEGKPPPVIDSDLLREDPELLVEFSAKSGLTGKMPKSCSLYGKVQLKEKEVAAMATLRGLCDDLGIPFQAAMLRWESGPKPFDGMWAPYWYKNTHKSTGFEPPRKYPSPFPLSLYNLLEQSSPFYNLLKRYVRQTAARSFNPKLPVPANEKLLSWVGDEIVLRESAKVSVFDSVVQGGDAVWEGLRIYNGKIFKLEEHLD</sequence>
<reference evidence="2" key="2">
    <citation type="journal article" date="2024" name="Plant">
        <title>Genomic evolution and insights into agronomic trait innovations of Sesamum species.</title>
        <authorList>
            <person name="Miao H."/>
            <person name="Wang L."/>
            <person name="Qu L."/>
            <person name="Liu H."/>
            <person name="Sun Y."/>
            <person name="Le M."/>
            <person name="Wang Q."/>
            <person name="Wei S."/>
            <person name="Zheng Y."/>
            <person name="Lin W."/>
            <person name="Duan Y."/>
            <person name="Cao H."/>
            <person name="Xiong S."/>
            <person name="Wang X."/>
            <person name="Wei L."/>
            <person name="Li C."/>
            <person name="Ma Q."/>
            <person name="Ju M."/>
            <person name="Zhao R."/>
            <person name="Li G."/>
            <person name="Mu C."/>
            <person name="Tian Q."/>
            <person name="Mei H."/>
            <person name="Zhang T."/>
            <person name="Gao T."/>
            <person name="Zhang H."/>
        </authorList>
    </citation>
    <scope>NUCLEOTIDE SEQUENCE</scope>
    <source>
        <strain evidence="2">G02</strain>
    </source>
</reference>
<dbReference type="Gene3D" id="3.30.470.10">
    <property type="match status" value="1"/>
</dbReference>
<feature type="non-terminal residue" evidence="2">
    <location>
        <position position="1"/>
    </location>
</feature>
<accession>A0AAW2S5R5</accession>
<proteinExistence type="inferred from homology"/>
<protein>
    <submittedName>
        <fullName evidence="2">Branched-chain-amino-acid aminotransferase-like protein 1</fullName>
    </submittedName>
</protein>
<dbReference type="InterPro" id="IPR043131">
    <property type="entry name" value="BCAT-like_N"/>
</dbReference>
<dbReference type="Pfam" id="PF19798">
    <property type="entry name" value="Sulfotransfer_5"/>
    <property type="match status" value="1"/>
</dbReference>
<dbReference type="InterPro" id="IPR050571">
    <property type="entry name" value="Class-IV_PLP-Dep_Aminotrnsfr"/>
</dbReference>
<dbReference type="PANTHER" id="PTHR42743">
    <property type="entry name" value="AMINO-ACID AMINOTRANSFERASE"/>
    <property type="match status" value="1"/>
</dbReference>
<dbReference type="AlphaFoldDB" id="A0AAW2S5R5"/>
<comment type="similarity">
    <text evidence="1">Belongs to the class-IV pyridoxal-phosphate-dependent aminotransferase family.</text>
</comment>
<gene>
    <name evidence="2" type="ORF">Sradi_2655000</name>
</gene>
<reference evidence="2" key="1">
    <citation type="submission" date="2020-06" db="EMBL/GenBank/DDBJ databases">
        <authorList>
            <person name="Li T."/>
            <person name="Hu X."/>
            <person name="Zhang T."/>
            <person name="Song X."/>
            <person name="Zhang H."/>
            <person name="Dai N."/>
            <person name="Sheng W."/>
            <person name="Hou X."/>
            <person name="Wei L."/>
        </authorList>
    </citation>
    <scope>NUCLEOTIDE SEQUENCE</scope>
    <source>
        <strain evidence="2">G02</strain>
        <tissue evidence="2">Leaf</tissue>
    </source>
</reference>
<evidence type="ECO:0000256" key="1">
    <source>
        <dbReference type="ARBA" id="ARBA00009320"/>
    </source>
</evidence>
<dbReference type="InterPro" id="IPR036038">
    <property type="entry name" value="Aminotransferase-like"/>
</dbReference>
<name>A0AAW2S5R5_SESRA</name>
<dbReference type="PANTHER" id="PTHR42743:SF11">
    <property type="entry name" value="AMINODEOXYCHORISMATE LYASE"/>
    <property type="match status" value="1"/>
</dbReference>
<dbReference type="EMBL" id="JACGWJ010000011">
    <property type="protein sequence ID" value="KAL0387732.1"/>
    <property type="molecule type" value="Genomic_DNA"/>
</dbReference>
<keyword evidence="2" id="KW-0808">Transferase</keyword>
<comment type="caution">
    <text evidence="2">The sequence shown here is derived from an EMBL/GenBank/DDBJ whole genome shotgun (WGS) entry which is preliminary data.</text>
</comment>
<feature type="non-terminal residue" evidence="2">
    <location>
        <position position="282"/>
    </location>
</feature>
<dbReference type="InterPro" id="IPR027417">
    <property type="entry name" value="P-loop_NTPase"/>
</dbReference>
<organism evidence="2">
    <name type="scientific">Sesamum radiatum</name>
    <name type="common">Black benniseed</name>
    <dbReference type="NCBI Taxonomy" id="300843"/>
    <lineage>
        <taxon>Eukaryota</taxon>
        <taxon>Viridiplantae</taxon>
        <taxon>Streptophyta</taxon>
        <taxon>Embryophyta</taxon>
        <taxon>Tracheophyta</taxon>
        <taxon>Spermatophyta</taxon>
        <taxon>Magnoliopsida</taxon>
        <taxon>eudicotyledons</taxon>
        <taxon>Gunneridae</taxon>
        <taxon>Pentapetalae</taxon>
        <taxon>asterids</taxon>
        <taxon>lamiids</taxon>
        <taxon>Lamiales</taxon>
        <taxon>Pedaliaceae</taxon>
        <taxon>Sesamum</taxon>
    </lineage>
</organism>
<dbReference type="SUPFAM" id="SSF52540">
    <property type="entry name" value="P-loop containing nucleoside triphosphate hydrolases"/>
    <property type="match status" value="1"/>
</dbReference>
<dbReference type="SUPFAM" id="SSF56752">
    <property type="entry name" value="D-aminoacid aminotransferase-like PLP-dependent enzymes"/>
    <property type="match status" value="1"/>
</dbReference>
<dbReference type="GO" id="GO:0008483">
    <property type="term" value="F:transaminase activity"/>
    <property type="evidence" value="ECO:0007669"/>
    <property type="project" value="UniProtKB-KW"/>
</dbReference>
<evidence type="ECO:0000313" key="2">
    <source>
        <dbReference type="EMBL" id="KAL0387732.1"/>
    </source>
</evidence>
<keyword evidence="2" id="KW-0032">Aminotransferase</keyword>
<dbReference type="GO" id="GO:0019752">
    <property type="term" value="P:carboxylic acid metabolic process"/>
    <property type="evidence" value="ECO:0007669"/>
    <property type="project" value="TreeGrafter"/>
</dbReference>